<dbReference type="InterPro" id="IPR003594">
    <property type="entry name" value="HATPase_dom"/>
</dbReference>
<sequence length="1010" mass="114008">MKSKKLGKYGAFTLIFLSNILYSALGQDNVALDRLMAVDWSTKTSNNISNNIIDILQSESGYIWMATYNGIQKFDGYKNTVYSTSQLPFLRSSGFRSVYQSPFDNALYFSSQSSGIIKYDVSDGFEQLKVTKGKLPTSIQNVLIDHSGRMWIGSSNDGLYIMQGDSAYQFEHPIIKTSTVLSLCETKNGHIMIGTEGNGAYEISDNQIINEYFRENGLLSSGVNVIKAVGDSIFFGTRNGLNLLYKNEFKSVDFLNGQSVNNVTAKNGVLWLGLDNGLARINLKTQKSELISSFGDIDVSRTNNVIIDREGSIWLATGRNGLIQLRETGVINYNRFDGLESESINVIRAKATDQGYFIGSDNGSIYSLRDGEINEFEIQSDIKPTAIRDVYQQKNGIIWIASYKGLLKKNGDQEELFGLEDGLPSLDIRRILEDSKGNLWLASRSGGLIKWRDEKVLEVFDRENQLKSDFILCVEEDGEGNLYVGTNSGGVSILNSKGEIRNISITANDEGIIVFNIQVNKPNHFWAVTTAGIYLIKDKEVVKLNFEKSFDAISMFDWLEDDNGNIWITSNQGVINIAREELEKFEQNPDYQVKTRLITKADGMQNEKCTGAVQSLKSSDGRLFIPTVGGVSVITPDKMEENKILPNIFIESLETQDSTYKQTANIILSAKSNRYIFNFTALSYLSPDAIQFKYKLEGQEKNFTTISGNRSAEYTNLAPGEYQFLVYATNNQGDWTTPIAICHFVIKPAFYETIWFYLLFGAIIILLIYLIYKWRVNAIEKMNTKLMKVNSELDGFVYSASHDLRSPLASLLGLINLGRSDTQNIELYLDKMEKSVKRLDDFIAEIIDFSSNERKEVVCDQLEFEPIVDNIIEELSFLDSNERVRKNINIQQSCIFQTDKRRMAIIFRNLISNALKYYDDSKENPFLKIEIRSNSKSAHIIIEDNGIGISKNEQEEVFKMFYRATERSTGSGLGLYIVLETVEKLGGVITMSSERYKGTKFDIIIPFLNL</sequence>
<dbReference type="Pfam" id="PF07494">
    <property type="entry name" value="Reg_prop"/>
    <property type="match status" value="1"/>
</dbReference>
<keyword evidence="3" id="KW-0597">Phosphoprotein</keyword>
<dbReference type="OrthoDB" id="9806995at2"/>
<keyword evidence="4" id="KW-0812">Transmembrane</keyword>
<dbReference type="Pfam" id="PF00512">
    <property type="entry name" value="HisKA"/>
    <property type="match status" value="1"/>
</dbReference>
<dbReference type="KEGG" id="mtt:Ftrac_1730"/>
<dbReference type="CDD" id="cd00146">
    <property type="entry name" value="PKD"/>
    <property type="match status" value="1"/>
</dbReference>
<dbReference type="RefSeq" id="WP_013453865.1">
    <property type="nucleotide sequence ID" value="NC_014759.1"/>
</dbReference>
<dbReference type="InterPro" id="IPR005467">
    <property type="entry name" value="His_kinase_dom"/>
</dbReference>
<dbReference type="EMBL" id="CP002349">
    <property type="protein sequence ID" value="ADR21718.1"/>
    <property type="molecule type" value="Genomic_DNA"/>
</dbReference>
<dbReference type="InterPro" id="IPR011110">
    <property type="entry name" value="Reg_prop"/>
</dbReference>
<dbReference type="EC" id="2.7.13.3" evidence="2"/>
<dbReference type="SUPFAM" id="SSF55874">
    <property type="entry name" value="ATPase domain of HSP90 chaperone/DNA topoisomerase II/histidine kinase"/>
    <property type="match status" value="1"/>
</dbReference>
<feature type="signal peptide" evidence="5">
    <location>
        <begin position="1"/>
        <end position="23"/>
    </location>
</feature>
<dbReference type="SMART" id="SM00388">
    <property type="entry name" value="HisKA"/>
    <property type="match status" value="1"/>
</dbReference>
<dbReference type="STRING" id="643867.Ftrac_1730"/>
<comment type="catalytic activity">
    <reaction evidence="1">
        <text>ATP + protein L-histidine = ADP + protein N-phospho-L-histidine.</text>
        <dbReference type="EC" id="2.7.13.3"/>
    </reaction>
</comment>
<dbReference type="SMART" id="SM00387">
    <property type="entry name" value="HATPase_c"/>
    <property type="match status" value="1"/>
</dbReference>
<evidence type="ECO:0000256" key="4">
    <source>
        <dbReference type="SAM" id="Phobius"/>
    </source>
</evidence>
<evidence type="ECO:0000313" key="8">
    <source>
        <dbReference type="Proteomes" id="UP000008720"/>
    </source>
</evidence>
<keyword evidence="5" id="KW-0732">Signal</keyword>
<keyword evidence="4" id="KW-0472">Membrane</keyword>
<dbReference type="InterPro" id="IPR036097">
    <property type="entry name" value="HisK_dim/P_sf"/>
</dbReference>
<proteinExistence type="predicted"/>
<keyword evidence="4" id="KW-1133">Transmembrane helix</keyword>
<dbReference type="AlphaFoldDB" id="E4TRJ7"/>
<dbReference type="GO" id="GO:0000155">
    <property type="term" value="F:phosphorelay sensor kinase activity"/>
    <property type="evidence" value="ECO:0007669"/>
    <property type="project" value="InterPro"/>
</dbReference>
<dbReference type="PANTHER" id="PTHR43547">
    <property type="entry name" value="TWO-COMPONENT HISTIDINE KINASE"/>
    <property type="match status" value="1"/>
</dbReference>
<keyword evidence="8" id="KW-1185">Reference proteome</keyword>
<dbReference type="InterPro" id="IPR015943">
    <property type="entry name" value="WD40/YVTN_repeat-like_dom_sf"/>
</dbReference>
<dbReference type="PROSITE" id="PS50109">
    <property type="entry name" value="HIS_KIN"/>
    <property type="match status" value="1"/>
</dbReference>
<gene>
    <name evidence="7" type="ordered locus">Ftrac_1730</name>
</gene>
<dbReference type="SUPFAM" id="SSF63829">
    <property type="entry name" value="Calcium-dependent phosphotriesterase"/>
    <property type="match status" value="1"/>
</dbReference>
<dbReference type="Gene3D" id="2.60.40.10">
    <property type="entry name" value="Immunoglobulins"/>
    <property type="match status" value="1"/>
</dbReference>
<reference evidence="7 8" key="1">
    <citation type="journal article" date="2011" name="Stand. Genomic Sci.">
        <title>Complete genome sequence of Marivirga tractuosa type strain (H-43).</title>
        <authorList>
            <person name="Pagani I."/>
            <person name="Chertkov O."/>
            <person name="Lapidus A."/>
            <person name="Lucas S."/>
            <person name="Del Rio T.G."/>
            <person name="Tice H."/>
            <person name="Copeland A."/>
            <person name="Cheng J.F."/>
            <person name="Nolan M."/>
            <person name="Saunders E."/>
            <person name="Pitluck S."/>
            <person name="Held B."/>
            <person name="Goodwin L."/>
            <person name="Liolios K."/>
            <person name="Ovchinikova G."/>
            <person name="Ivanova N."/>
            <person name="Mavromatis K."/>
            <person name="Pati A."/>
            <person name="Chen A."/>
            <person name="Palaniappan K."/>
            <person name="Land M."/>
            <person name="Hauser L."/>
            <person name="Jeffries C.D."/>
            <person name="Detter J.C."/>
            <person name="Han C."/>
            <person name="Tapia R."/>
            <person name="Ngatchou-Djao O.D."/>
            <person name="Rohde M."/>
            <person name="Goker M."/>
            <person name="Spring S."/>
            <person name="Sikorski J."/>
            <person name="Woyke T."/>
            <person name="Bristow J."/>
            <person name="Eisen J.A."/>
            <person name="Markowitz V."/>
            <person name="Hugenholtz P."/>
            <person name="Klenk H.P."/>
            <person name="Kyrpides N.C."/>
        </authorList>
    </citation>
    <scope>NUCLEOTIDE SEQUENCE [LARGE SCALE GENOMIC DNA]</scope>
    <source>
        <strain evidence="8">ATCC 23168 / DSM 4126 / NBRC 15989 / NCIMB 1408 / VKM B-1430 / H-43</strain>
    </source>
</reference>
<dbReference type="eggNOG" id="COG4251">
    <property type="taxonomic scope" value="Bacteria"/>
</dbReference>
<feature type="transmembrane region" description="Helical" evidence="4">
    <location>
        <begin position="754"/>
        <end position="772"/>
    </location>
</feature>
<dbReference type="InterPro" id="IPR013783">
    <property type="entry name" value="Ig-like_fold"/>
</dbReference>
<accession>E4TRJ7</accession>
<protein>
    <recommendedName>
        <fullName evidence="2">histidine kinase</fullName>
        <ecNumber evidence="2">2.7.13.3</ecNumber>
    </recommendedName>
</protein>
<dbReference type="InterPro" id="IPR004358">
    <property type="entry name" value="Sig_transdc_His_kin-like_C"/>
</dbReference>
<evidence type="ECO:0000259" key="6">
    <source>
        <dbReference type="PROSITE" id="PS50109"/>
    </source>
</evidence>
<dbReference type="Gene3D" id="1.10.287.130">
    <property type="match status" value="1"/>
</dbReference>
<feature type="chain" id="PRO_5003189800" description="histidine kinase" evidence="5">
    <location>
        <begin position="24"/>
        <end position="1010"/>
    </location>
</feature>
<evidence type="ECO:0000256" key="5">
    <source>
        <dbReference type="SAM" id="SignalP"/>
    </source>
</evidence>
<dbReference type="SUPFAM" id="SSF47384">
    <property type="entry name" value="Homodimeric domain of signal transducing histidine kinase"/>
    <property type="match status" value="1"/>
</dbReference>
<dbReference type="Gene3D" id="2.130.10.10">
    <property type="entry name" value="YVTN repeat-like/Quinoprotein amine dehydrogenase"/>
    <property type="match status" value="2"/>
</dbReference>
<evidence type="ECO:0000256" key="2">
    <source>
        <dbReference type="ARBA" id="ARBA00012438"/>
    </source>
</evidence>
<dbReference type="SUPFAM" id="SSF50998">
    <property type="entry name" value="Quinoprotein alcohol dehydrogenase-like"/>
    <property type="match status" value="1"/>
</dbReference>
<feature type="domain" description="Histidine kinase" evidence="6">
    <location>
        <begin position="799"/>
        <end position="1009"/>
    </location>
</feature>
<dbReference type="PANTHER" id="PTHR43547:SF2">
    <property type="entry name" value="HYBRID SIGNAL TRANSDUCTION HISTIDINE KINASE C"/>
    <property type="match status" value="1"/>
</dbReference>
<dbReference type="InterPro" id="IPR036890">
    <property type="entry name" value="HATPase_C_sf"/>
</dbReference>
<dbReference type="Proteomes" id="UP000008720">
    <property type="component" value="Chromosome"/>
</dbReference>
<dbReference type="Gene3D" id="3.30.565.10">
    <property type="entry name" value="Histidine kinase-like ATPase, C-terminal domain"/>
    <property type="match status" value="1"/>
</dbReference>
<evidence type="ECO:0000256" key="1">
    <source>
        <dbReference type="ARBA" id="ARBA00000085"/>
    </source>
</evidence>
<dbReference type="Pfam" id="PF07495">
    <property type="entry name" value="Y_Y_Y"/>
    <property type="match status" value="1"/>
</dbReference>
<dbReference type="InterPro" id="IPR003661">
    <property type="entry name" value="HisK_dim/P_dom"/>
</dbReference>
<dbReference type="eggNOG" id="COG3292">
    <property type="taxonomic scope" value="Bacteria"/>
</dbReference>
<dbReference type="PRINTS" id="PR00344">
    <property type="entry name" value="BCTRLSENSOR"/>
</dbReference>
<organism evidence="7 8">
    <name type="scientific">Marivirga tractuosa (strain ATCC 23168 / DSM 4126 / NBRC 15989 / NCIMB 1408 / VKM B-1430 / H-43)</name>
    <name type="common">Microscilla tractuosa</name>
    <name type="synonym">Flexibacter tractuosus</name>
    <dbReference type="NCBI Taxonomy" id="643867"/>
    <lineage>
        <taxon>Bacteria</taxon>
        <taxon>Pseudomonadati</taxon>
        <taxon>Bacteroidota</taxon>
        <taxon>Cytophagia</taxon>
        <taxon>Cytophagales</taxon>
        <taxon>Marivirgaceae</taxon>
        <taxon>Marivirga</taxon>
    </lineage>
</organism>
<keyword evidence="7" id="KW-0418">Kinase</keyword>
<dbReference type="Pfam" id="PF02518">
    <property type="entry name" value="HATPase_c"/>
    <property type="match status" value="1"/>
</dbReference>
<name>E4TRJ7_MARTH</name>
<evidence type="ECO:0000313" key="7">
    <source>
        <dbReference type="EMBL" id="ADR21718.1"/>
    </source>
</evidence>
<dbReference type="CDD" id="cd00075">
    <property type="entry name" value="HATPase"/>
    <property type="match status" value="1"/>
</dbReference>
<keyword evidence="7" id="KW-0808">Transferase</keyword>
<evidence type="ECO:0000256" key="3">
    <source>
        <dbReference type="ARBA" id="ARBA00022553"/>
    </source>
</evidence>
<dbReference type="InterPro" id="IPR011123">
    <property type="entry name" value="Y_Y_Y"/>
</dbReference>
<dbReference type="InterPro" id="IPR011047">
    <property type="entry name" value="Quinoprotein_ADH-like_sf"/>
</dbReference>
<dbReference type="HOGENOM" id="CLU_000445_28_2_10"/>
<dbReference type="CDD" id="cd00082">
    <property type="entry name" value="HisKA"/>
    <property type="match status" value="1"/>
</dbReference>